<dbReference type="PROSITE" id="PS00250">
    <property type="entry name" value="TGF_BETA_1"/>
    <property type="match status" value="1"/>
</dbReference>
<keyword evidence="4 10" id="KW-0732">Signal</keyword>
<dbReference type="GO" id="GO:0008083">
    <property type="term" value="F:growth factor activity"/>
    <property type="evidence" value="ECO:0007669"/>
    <property type="project" value="UniProtKB-KW"/>
</dbReference>
<evidence type="ECO:0000256" key="9">
    <source>
        <dbReference type="SAM" id="MobiDB-lite"/>
    </source>
</evidence>
<accession>A0A7R8WXT8</accession>
<evidence type="ECO:0000256" key="6">
    <source>
        <dbReference type="ARBA" id="ARBA00023157"/>
    </source>
</evidence>
<keyword evidence="5 8" id="KW-0339">Growth factor</keyword>
<dbReference type="GO" id="GO:0005615">
    <property type="term" value="C:extracellular space"/>
    <property type="evidence" value="ECO:0007669"/>
    <property type="project" value="TreeGrafter"/>
</dbReference>
<dbReference type="SMART" id="SM00204">
    <property type="entry name" value="TGFB"/>
    <property type="match status" value="1"/>
</dbReference>
<feature type="compositionally biased region" description="Basic and acidic residues" evidence="9">
    <location>
        <begin position="260"/>
        <end position="274"/>
    </location>
</feature>
<evidence type="ECO:0000256" key="5">
    <source>
        <dbReference type="ARBA" id="ARBA00023030"/>
    </source>
</evidence>
<dbReference type="InterPro" id="IPR001839">
    <property type="entry name" value="TGF-b_C"/>
</dbReference>
<keyword evidence="6" id="KW-1015">Disulfide bond</keyword>
<dbReference type="Gene3D" id="2.10.90.10">
    <property type="entry name" value="Cystine-knot cytokines"/>
    <property type="match status" value="1"/>
</dbReference>
<evidence type="ECO:0000256" key="4">
    <source>
        <dbReference type="ARBA" id="ARBA00022729"/>
    </source>
</evidence>
<dbReference type="InterPro" id="IPR017948">
    <property type="entry name" value="TGFb_CS"/>
</dbReference>
<dbReference type="AlphaFoldDB" id="A0A7R8WXT8"/>
<comment type="similarity">
    <text evidence="2 8">Belongs to the TGF-beta family.</text>
</comment>
<name>A0A7R8WXT8_9CRUS</name>
<dbReference type="Proteomes" id="UP000677054">
    <property type="component" value="Unassembled WGS sequence"/>
</dbReference>
<dbReference type="Pfam" id="PF00019">
    <property type="entry name" value="TGF_beta"/>
    <property type="match status" value="1"/>
</dbReference>
<dbReference type="GO" id="GO:0005125">
    <property type="term" value="F:cytokine activity"/>
    <property type="evidence" value="ECO:0007669"/>
    <property type="project" value="TreeGrafter"/>
</dbReference>
<dbReference type="InterPro" id="IPR029034">
    <property type="entry name" value="Cystine-knot_cytokine"/>
</dbReference>
<dbReference type="SUPFAM" id="SSF57501">
    <property type="entry name" value="Cystine-knot cytokines"/>
    <property type="match status" value="1"/>
</dbReference>
<evidence type="ECO:0000313" key="13">
    <source>
        <dbReference type="Proteomes" id="UP000677054"/>
    </source>
</evidence>
<dbReference type="InterPro" id="IPR015615">
    <property type="entry name" value="TGF-beta-rel"/>
</dbReference>
<evidence type="ECO:0000256" key="3">
    <source>
        <dbReference type="ARBA" id="ARBA00022525"/>
    </source>
</evidence>
<dbReference type="Pfam" id="PF00688">
    <property type="entry name" value="TGFb_propeptide"/>
    <property type="match status" value="1"/>
</dbReference>
<dbReference type="PROSITE" id="PS51362">
    <property type="entry name" value="TGF_BETA_2"/>
    <property type="match status" value="1"/>
</dbReference>
<dbReference type="EMBL" id="LR899526">
    <property type="protein sequence ID" value="CAD7240114.1"/>
    <property type="molecule type" value="Genomic_DNA"/>
</dbReference>
<dbReference type="OrthoDB" id="5987191at2759"/>
<organism evidence="12">
    <name type="scientific">Darwinula stevensoni</name>
    <dbReference type="NCBI Taxonomy" id="69355"/>
    <lineage>
        <taxon>Eukaryota</taxon>
        <taxon>Metazoa</taxon>
        <taxon>Ecdysozoa</taxon>
        <taxon>Arthropoda</taxon>
        <taxon>Crustacea</taxon>
        <taxon>Oligostraca</taxon>
        <taxon>Ostracoda</taxon>
        <taxon>Podocopa</taxon>
        <taxon>Podocopida</taxon>
        <taxon>Darwinulocopina</taxon>
        <taxon>Darwinuloidea</taxon>
        <taxon>Darwinulidae</taxon>
        <taxon>Darwinula</taxon>
    </lineage>
</organism>
<dbReference type="PANTHER" id="PTHR11848:SF308">
    <property type="entry name" value="BMP-LIKE PROTEIN UNC-129"/>
    <property type="match status" value="1"/>
</dbReference>
<feature type="signal peptide" evidence="10">
    <location>
        <begin position="1"/>
        <end position="18"/>
    </location>
</feature>
<keyword evidence="7" id="KW-0325">Glycoprotein</keyword>
<feature type="region of interest" description="Disordered" evidence="9">
    <location>
        <begin position="229"/>
        <end position="281"/>
    </location>
</feature>
<evidence type="ECO:0000313" key="12">
    <source>
        <dbReference type="EMBL" id="CAD7240114.1"/>
    </source>
</evidence>
<comment type="subcellular location">
    <subcellularLocation>
        <location evidence="1">Secreted</location>
    </subcellularLocation>
</comment>
<feature type="chain" id="PRO_5036402374" description="TGF-beta family profile domain-containing protein" evidence="10">
    <location>
        <begin position="19"/>
        <end position="382"/>
    </location>
</feature>
<gene>
    <name evidence="12" type="ORF">DSTB1V02_LOCUS151</name>
</gene>
<evidence type="ECO:0000256" key="7">
    <source>
        <dbReference type="ARBA" id="ARBA00023180"/>
    </source>
</evidence>
<dbReference type="EMBL" id="CAJPEV010000009">
    <property type="protein sequence ID" value="CAG0878628.1"/>
    <property type="molecule type" value="Genomic_DNA"/>
</dbReference>
<proteinExistence type="inferred from homology"/>
<dbReference type="Gene3D" id="2.60.120.970">
    <property type="match status" value="1"/>
</dbReference>
<protein>
    <recommendedName>
        <fullName evidence="11">TGF-beta family profile domain-containing protein</fullName>
    </recommendedName>
</protein>
<keyword evidence="13" id="KW-1185">Reference proteome</keyword>
<reference evidence="12" key="1">
    <citation type="submission" date="2020-11" db="EMBL/GenBank/DDBJ databases">
        <authorList>
            <person name="Tran Van P."/>
        </authorList>
    </citation>
    <scope>NUCLEOTIDE SEQUENCE</scope>
</reference>
<evidence type="ECO:0000256" key="1">
    <source>
        <dbReference type="ARBA" id="ARBA00004613"/>
    </source>
</evidence>
<evidence type="ECO:0000256" key="2">
    <source>
        <dbReference type="ARBA" id="ARBA00006656"/>
    </source>
</evidence>
<evidence type="ECO:0000256" key="8">
    <source>
        <dbReference type="RuleBase" id="RU000354"/>
    </source>
</evidence>
<evidence type="ECO:0000259" key="11">
    <source>
        <dbReference type="PROSITE" id="PS51362"/>
    </source>
</evidence>
<keyword evidence="3" id="KW-0964">Secreted</keyword>
<dbReference type="PANTHER" id="PTHR11848">
    <property type="entry name" value="TGF-BETA FAMILY"/>
    <property type="match status" value="1"/>
</dbReference>
<dbReference type="InterPro" id="IPR001111">
    <property type="entry name" value="TGF-b_propeptide"/>
</dbReference>
<feature type="domain" description="TGF-beta family profile" evidence="11">
    <location>
        <begin position="251"/>
        <end position="382"/>
    </location>
</feature>
<evidence type="ECO:0000256" key="10">
    <source>
        <dbReference type="SAM" id="SignalP"/>
    </source>
</evidence>
<dbReference type="FunFam" id="2.10.90.10:FF:000001">
    <property type="entry name" value="Bone morphogenetic protein 4"/>
    <property type="match status" value="1"/>
</dbReference>
<sequence>MIAVDLMILWILPSAGMGASLSKKPWKSPIDTLIEVLDLPGPVKMEGRRPPLPQYMLNLYNQIADSDGITRGKNPYGAEIIRSYRLSEEQNLSAGVVLTFNISGLKPGENILEADLHLFRTKSKKAGRHSRHQHVGQVSLYEVKDPRRLEDLSSQRLLGSHLISEHAPGWEVFHIKSAILGGLKGAESRFQFLVVAKDHLDEPMFVTLALKHSRQPLIVLYDQEAKHPRLHQNQQHRDLLENDDSWMSHTRRRRSTTGASEKEDPSSLRTHENSAQRQKPQCSKLDMFVDLHQIGLEQIISPKGYNAYWCDGACDYLISEELEPTNHARVQSIAHHLGLNEVTPPCCVPSSLQSITLLFFDENHDVILRQYEDMVVGNCACH</sequence>